<sequence>MADAQCQHDRQPPCSFACSDALVPAGTRARFGKRSAACFVFGNGFSAGCVMPDHAGEQWRAPKAER</sequence>
<accession>A0A808FHC5</accession>
<gene>
    <name evidence="1" type="ORF">XcfCFBP6167P_13315</name>
</gene>
<organism evidence="1">
    <name type="scientific">Xanthomonas citri pv. phaseoli var. fuscans</name>
    <dbReference type="NCBI Taxonomy" id="473423"/>
    <lineage>
        <taxon>Bacteria</taxon>
        <taxon>Pseudomonadati</taxon>
        <taxon>Pseudomonadota</taxon>
        <taxon>Gammaproteobacteria</taxon>
        <taxon>Lysobacterales</taxon>
        <taxon>Lysobacteraceae</taxon>
        <taxon>Xanthomonas</taxon>
    </lineage>
</organism>
<protein>
    <submittedName>
        <fullName evidence="1">Uncharacterized protein</fullName>
    </submittedName>
</protein>
<dbReference type="EMBL" id="CP021018">
    <property type="protein sequence ID" value="ATS89143.1"/>
    <property type="molecule type" value="Genomic_DNA"/>
</dbReference>
<dbReference type="AlphaFoldDB" id="A0A808FHC5"/>
<proteinExistence type="predicted"/>
<name>A0A808FHC5_XANCI</name>
<reference evidence="1" key="1">
    <citation type="journal article" date="2017" name="BMC Genomics">
        <title>Xanthomonas adaptation to common bean is associated with horizontal transfers of genes encoding TAL effectors.</title>
        <authorList>
            <person name="Ruh M."/>
            <person name="Briand M."/>
            <person name="Bonneau S."/>
            <person name="Jacques M.A."/>
            <person name="Chen N.W.G."/>
        </authorList>
    </citation>
    <scope>NUCLEOTIDE SEQUENCE [LARGE SCALE GENOMIC DNA]</scope>
    <source>
        <strain evidence="1">CFBP6167</strain>
    </source>
</reference>
<evidence type="ECO:0000313" key="1">
    <source>
        <dbReference type="EMBL" id="ATS89143.1"/>
    </source>
</evidence>